<feature type="region of interest" description="Disordered" evidence="12">
    <location>
        <begin position="271"/>
        <end position="353"/>
    </location>
</feature>
<dbReference type="PROSITE" id="PS50011">
    <property type="entry name" value="PROTEIN_KINASE_DOM"/>
    <property type="match status" value="1"/>
</dbReference>
<evidence type="ECO:0000313" key="15">
    <source>
        <dbReference type="Proteomes" id="UP000078550"/>
    </source>
</evidence>
<dbReference type="InterPro" id="IPR050108">
    <property type="entry name" value="CDK"/>
</dbReference>
<reference evidence="15" key="1">
    <citation type="submission" date="2016-05" db="EMBL/GenBank/DDBJ databases">
        <authorList>
            <person name="Naeem Raeece"/>
        </authorList>
    </citation>
    <scope>NUCLEOTIDE SEQUENCE [LARGE SCALE GENOMIC DNA]</scope>
</reference>
<evidence type="ECO:0000256" key="7">
    <source>
        <dbReference type="ARBA" id="ARBA00038543"/>
    </source>
</evidence>
<dbReference type="SMART" id="SM00220">
    <property type="entry name" value="S_TKc"/>
    <property type="match status" value="1"/>
</dbReference>
<dbReference type="GO" id="GO:0000307">
    <property type="term" value="C:cyclin-dependent protein kinase holoenzyme complex"/>
    <property type="evidence" value="ECO:0007669"/>
    <property type="project" value="TreeGrafter"/>
</dbReference>
<accession>A0A1A8YN41</accession>
<evidence type="ECO:0000256" key="8">
    <source>
        <dbReference type="ARBA" id="ARBA00039612"/>
    </source>
</evidence>
<dbReference type="FunFam" id="1.10.510.10:FF:000624">
    <property type="entry name" value="Mitogen-activated protein kinase"/>
    <property type="match status" value="1"/>
</dbReference>
<evidence type="ECO:0000256" key="9">
    <source>
        <dbReference type="ARBA" id="ARBA00041902"/>
    </source>
</evidence>
<feature type="binding site" evidence="11">
    <location>
        <position position="533"/>
    </location>
    <ligand>
        <name>ATP</name>
        <dbReference type="ChEBI" id="CHEBI:30616"/>
    </ligand>
</feature>
<feature type="compositionally biased region" description="Basic and acidic residues" evidence="12">
    <location>
        <begin position="1363"/>
        <end position="1375"/>
    </location>
</feature>
<evidence type="ECO:0000256" key="3">
    <source>
        <dbReference type="ARBA" id="ARBA00022679"/>
    </source>
</evidence>
<feature type="compositionally biased region" description="Basic and acidic residues" evidence="12">
    <location>
        <begin position="271"/>
        <end position="311"/>
    </location>
</feature>
<feature type="region of interest" description="Disordered" evidence="12">
    <location>
        <begin position="1186"/>
        <end position="1375"/>
    </location>
</feature>
<dbReference type="GO" id="GO:0005634">
    <property type="term" value="C:nucleus"/>
    <property type="evidence" value="ECO:0007669"/>
    <property type="project" value="TreeGrafter"/>
</dbReference>
<dbReference type="GO" id="GO:0008353">
    <property type="term" value="F:RNA polymerase II CTD heptapeptide repeat kinase activity"/>
    <property type="evidence" value="ECO:0007669"/>
    <property type="project" value="TreeGrafter"/>
</dbReference>
<dbReference type="Pfam" id="PF00069">
    <property type="entry name" value="Pkinase"/>
    <property type="match status" value="2"/>
</dbReference>
<evidence type="ECO:0000256" key="5">
    <source>
        <dbReference type="ARBA" id="ARBA00022777"/>
    </source>
</evidence>
<evidence type="ECO:0000256" key="11">
    <source>
        <dbReference type="PROSITE-ProRule" id="PRU10141"/>
    </source>
</evidence>
<dbReference type="GO" id="GO:0032968">
    <property type="term" value="P:positive regulation of transcription elongation by RNA polymerase II"/>
    <property type="evidence" value="ECO:0007669"/>
    <property type="project" value="TreeGrafter"/>
</dbReference>
<evidence type="ECO:0000256" key="2">
    <source>
        <dbReference type="ARBA" id="ARBA00022527"/>
    </source>
</evidence>
<feature type="region of interest" description="Disordered" evidence="12">
    <location>
        <begin position="139"/>
        <end position="164"/>
    </location>
</feature>
<feature type="compositionally biased region" description="Polar residues" evidence="12">
    <location>
        <begin position="323"/>
        <end position="345"/>
    </location>
</feature>
<feature type="compositionally biased region" description="Basic residues" evidence="12">
    <location>
        <begin position="139"/>
        <end position="159"/>
    </location>
</feature>
<dbReference type="PROSITE" id="PS00108">
    <property type="entry name" value="PROTEIN_KINASE_ST"/>
    <property type="match status" value="1"/>
</dbReference>
<feature type="compositionally biased region" description="Low complexity" evidence="12">
    <location>
        <begin position="412"/>
        <end position="447"/>
    </location>
</feature>
<keyword evidence="2" id="KW-0723">Serine/threonine-protein kinase</keyword>
<feature type="domain" description="Protein kinase" evidence="13">
    <location>
        <begin position="504"/>
        <end position="937"/>
    </location>
</feature>
<dbReference type="SUPFAM" id="SSF56112">
    <property type="entry name" value="Protein kinase-like (PK-like)"/>
    <property type="match status" value="1"/>
</dbReference>
<keyword evidence="3" id="KW-0808">Transferase</keyword>
<dbReference type="Gene3D" id="3.30.200.20">
    <property type="entry name" value="Phosphorylase Kinase, domain 1"/>
    <property type="match status" value="1"/>
</dbReference>
<dbReference type="EMBL" id="FLRE01000046">
    <property type="protein sequence ID" value="SBT32924.1"/>
    <property type="molecule type" value="Genomic_DNA"/>
</dbReference>
<dbReference type="Proteomes" id="UP000078550">
    <property type="component" value="Unassembled WGS sequence"/>
</dbReference>
<evidence type="ECO:0000256" key="4">
    <source>
        <dbReference type="ARBA" id="ARBA00022741"/>
    </source>
</evidence>
<protein>
    <recommendedName>
        <fullName evidence="8">Cyclin-dependent kinase 2 homolog</fullName>
    </recommendedName>
    <alternativeName>
        <fullName evidence="9">Cell division control protein 2 homolog</fullName>
    </alternativeName>
    <alternativeName>
        <fullName evidence="10">cdc2-related kinase 2</fullName>
    </alternativeName>
</protein>
<dbReference type="InterPro" id="IPR011009">
    <property type="entry name" value="Kinase-like_dom_sf"/>
</dbReference>
<feature type="region of interest" description="Disordered" evidence="12">
    <location>
        <begin position="606"/>
        <end position="678"/>
    </location>
</feature>
<feature type="region of interest" description="Disordered" evidence="12">
    <location>
        <begin position="412"/>
        <end position="451"/>
    </location>
</feature>
<evidence type="ECO:0000256" key="1">
    <source>
        <dbReference type="ARBA" id="ARBA00006485"/>
    </source>
</evidence>
<evidence type="ECO:0000256" key="12">
    <source>
        <dbReference type="SAM" id="MobiDB-lite"/>
    </source>
</evidence>
<comment type="similarity">
    <text evidence="1">Belongs to the protein kinase superfamily. CMGC Ser/Thr protein kinase family. CDC2/CDKX subfamily.</text>
</comment>
<evidence type="ECO:0000256" key="6">
    <source>
        <dbReference type="ARBA" id="ARBA00022840"/>
    </source>
</evidence>
<gene>
    <name evidence="14" type="ORF">POVWA2_012150</name>
</gene>
<dbReference type="Gene3D" id="1.10.510.10">
    <property type="entry name" value="Transferase(Phosphotransferase) domain 1"/>
    <property type="match status" value="1"/>
</dbReference>
<dbReference type="PANTHER" id="PTHR24056">
    <property type="entry name" value="CELL DIVISION PROTEIN KINASE"/>
    <property type="match status" value="1"/>
</dbReference>
<feature type="compositionally biased region" description="Basic and acidic residues" evidence="12">
    <location>
        <begin position="1186"/>
        <end position="1347"/>
    </location>
</feature>
<dbReference type="PROSITE" id="PS00107">
    <property type="entry name" value="PROTEIN_KINASE_ATP"/>
    <property type="match status" value="1"/>
</dbReference>
<dbReference type="InterPro" id="IPR000719">
    <property type="entry name" value="Prot_kinase_dom"/>
</dbReference>
<sequence>MRIGNNKMNSINDIKNEKHFLDIFRGGPGKHNISGRENPYLEINTLEVNIRKEFLKNIQCPTFLSKLFYLKKNLIYNFILIKKEEIKKNIWNYLEKIIDNLNDDDVINIHKNININLFNDQKNFLNYLDNFRNAKHKHEHKHEHKHGHKHAHKRAHKHGHNDQRKNEWGRKNILWSALPGNINLKKLLWNNINISNYDQINFVRINEKVNIFWKIYLTYNLLNSYKCKHKGFIDDVLQILVKREIEHIEHIEGVKKIQFCNIFHMGGKQIQDDEGKEKGCENEEKDKEKGPEIGPEKDPETGHEKDKDEHVSTCIPSEGAVKESQQSNQINNTDNLNDTQVNSQGEGDLPHLPLLPLHPHLPLHPLHPLHHPPPPVGHCLKVKQLSDTEDLVRSNHDSKICVSKNTTRKIVPISPSSPTSPVLPMSPTSAESYISPTSHASTTSPTSIYSRRPHGAITKMKKEIYRKAKLKNLRSTEVGKENSYVHELVVNSIRGETRIKVKNLVKIHQVGQGAYGDVWMAQDVTHNKRVALKKLKLNGSKEGLAKTYIREISLLNSLKHENIVELIGVVHTRLPSQGDDANMNKKSIGRKGQKLLLDRLDRVLPTAPHTRASGESPIEWSSNSEIDGSDGSDGSDESDGSDGSDESDESSESDGSDESSESSDDGNDSGGSAASNSSGAYAAQVAGNRTTPMQGSKTSIWMIFEYVPFDLSGYSELLREKRAQRERYKNCNLFTVGEIKNIFMQLLHALDYCHMNSIIHRDIKIANLLIDKNGVLKLADFGLARFHSDVDSSNMTNRVITLWYRPPELLLGSEHYSSAVDMWSCGCVLAELITSNPLFSADNETDILKMIVTKIGFPTEKEMKYLRNLPHWNVLKFNPAHPSNMNNVNQNKKTEIEASIRNIPGIGELGLDLIKKLLKWQPCDRITASEALNHPWFKTNPIPEKIHQRNNIKAAHSFMTKSYKKRDTPQVNNRKIHENFRYINVGTYRKAFFGKYAERKLAPPIPPPGDSWTEKPGLPPREKEILDMKETNGKRNLGVKNEETYEDMKRDMKSISHNSHWDKGITKRGSNLFSDKREVVSKNGANGKLNKPSYNCDVRDDRKQSVSYYEDKREYISKQYERKYMDRGKKYNSKLTYYANDRSSRSCINRGRDERWDERRGMAEEYDKGRYSNNYRSVYYSGSYREKRSYLSGDGRSREGRSGERRSREGISREGISREGRSREGRSRERRSREGRSREGRSREAEWEAEREMEKERQREKEKELERERERQRERERKRERERQKEREGERERERQKERERERQKEKERGKVKNKENAKEQSKKGIDKGGERQNDEKDDESQKRGSADDTSGNGEKLRKHRRIAGDPEGEKKKKV</sequence>
<dbReference type="PANTHER" id="PTHR24056:SF546">
    <property type="entry name" value="CYCLIN-DEPENDENT KINASE 12"/>
    <property type="match status" value="1"/>
</dbReference>
<name>A0A1A8YN41_PLAOA</name>
<dbReference type="InterPro" id="IPR017441">
    <property type="entry name" value="Protein_kinase_ATP_BS"/>
</dbReference>
<keyword evidence="5 14" id="KW-0418">Kinase</keyword>
<evidence type="ECO:0000256" key="10">
    <source>
        <dbReference type="ARBA" id="ARBA00042858"/>
    </source>
</evidence>
<proteinExistence type="inferred from homology"/>
<keyword evidence="4 11" id="KW-0547">Nucleotide-binding</keyword>
<keyword evidence="6 11" id="KW-0067">ATP-binding</keyword>
<comment type="subunit">
    <text evidence="7">May form a complex composed of at least the catalytic subunit CRK2 and a cyclin.</text>
</comment>
<evidence type="ECO:0000259" key="13">
    <source>
        <dbReference type="PROSITE" id="PS50011"/>
    </source>
</evidence>
<dbReference type="GO" id="GO:0005524">
    <property type="term" value="F:ATP binding"/>
    <property type="evidence" value="ECO:0007669"/>
    <property type="project" value="UniProtKB-UniRule"/>
</dbReference>
<evidence type="ECO:0000313" key="14">
    <source>
        <dbReference type="EMBL" id="SBT32924.1"/>
    </source>
</evidence>
<feature type="compositionally biased region" description="Acidic residues" evidence="12">
    <location>
        <begin position="627"/>
        <end position="667"/>
    </location>
</feature>
<organism evidence="14 15">
    <name type="scientific">Plasmodium ovale wallikeri</name>
    <dbReference type="NCBI Taxonomy" id="864142"/>
    <lineage>
        <taxon>Eukaryota</taxon>
        <taxon>Sar</taxon>
        <taxon>Alveolata</taxon>
        <taxon>Apicomplexa</taxon>
        <taxon>Aconoidasida</taxon>
        <taxon>Haemosporida</taxon>
        <taxon>Plasmodiidae</taxon>
        <taxon>Plasmodium</taxon>
        <taxon>Plasmodium (Plasmodium)</taxon>
    </lineage>
</organism>
<dbReference type="InterPro" id="IPR008271">
    <property type="entry name" value="Ser/Thr_kinase_AS"/>
</dbReference>